<dbReference type="AlphaFoldDB" id="A0A821QEG5"/>
<dbReference type="PANTHER" id="PTHR13060:SF0">
    <property type="entry name" value="PROTEIN ECDYSONELESS HOMOLOG"/>
    <property type="match status" value="1"/>
</dbReference>
<accession>A0A821QEG5</accession>
<dbReference type="Pfam" id="PF07093">
    <property type="entry name" value="SGT1"/>
    <property type="match status" value="1"/>
</dbReference>
<protein>
    <submittedName>
        <fullName evidence="1">Uncharacterized protein</fullName>
    </submittedName>
</protein>
<dbReference type="GO" id="GO:0005634">
    <property type="term" value="C:nucleus"/>
    <property type="evidence" value="ECO:0007669"/>
    <property type="project" value="TreeGrafter"/>
</dbReference>
<reference evidence="1" key="1">
    <citation type="submission" date="2021-02" db="EMBL/GenBank/DDBJ databases">
        <authorList>
            <person name="Steward A R."/>
        </authorList>
    </citation>
    <scope>NUCLEOTIDE SEQUENCE</scope>
</reference>
<dbReference type="EMBL" id="CAJOBZ010000008">
    <property type="protein sequence ID" value="CAF4822092.1"/>
    <property type="molecule type" value="Genomic_DNA"/>
</dbReference>
<comment type="caution">
    <text evidence="1">The sequence shown here is derived from an EMBL/GenBank/DDBJ whole genome shotgun (WGS) entry which is preliminary data.</text>
</comment>
<evidence type="ECO:0000313" key="2">
    <source>
        <dbReference type="Proteomes" id="UP000663880"/>
    </source>
</evidence>
<dbReference type="Proteomes" id="UP000663880">
    <property type="component" value="Unassembled WGS sequence"/>
</dbReference>
<evidence type="ECO:0000313" key="1">
    <source>
        <dbReference type="EMBL" id="CAF4822092.1"/>
    </source>
</evidence>
<dbReference type="OrthoDB" id="440781at2759"/>
<dbReference type="PANTHER" id="PTHR13060">
    <property type="entry name" value="SGT1 PROTEIN HSGT1 SUPPRESSOR OF GCR2"/>
    <property type="match status" value="1"/>
</dbReference>
<gene>
    <name evidence="1" type="ORF">PMACD_LOCUS4669</name>
</gene>
<keyword evidence="2" id="KW-1185">Reference proteome</keyword>
<organism evidence="1 2">
    <name type="scientific">Pieris macdunnoughi</name>
    <dbReference type="NCBI Taxonomy" id="345717"/>
    <lineage>
        <taxon>Eukaryota</taxon>
        <taxon>Metazoa</taxon>
        <taxon>Ecdysozoa</taxon>
        <taxon>Arthropoda</taxon>
        <taxon>Hexapoda</taxon>
        <taxon>Insecta</taxon>
        <taxon>Pterygota</taxon>
        <taxon>Neoptera</taxon>
        <taxon>Endopterygota</taxon>
        <taxon>Lepidoptera</taxon>
        <taxon>Glossata</taxon>
        <taxon>Ditrysia</taxon>
        <taxon>Papilionoidea</taxon>
        <taxon>Pieridae</taxon>
        <taxon>Pierinae</taxon>
        <taxon>Pieris</taxon>
    </lineage>
</organism>
<dbReference type="InterPro" id="IPR010770">
    <property type="entry name" value="Ecd"/>
</dbReference>
<name>A0A821QEG5_9NEOP</name>
<proteinExistence type="predicted"/>
<sequence length="550" mass="63438">MVRKGKELNFDDTIQCRFYSRNKYCKQEWEYLCNDLNVTINKISNGYLWNRDEFKIDVPLQIEENKINIEYLISLTCFGDNIEDEWFIVYLVYELTKLYEDLIVHMEDGDGCFLLIEAANCLPCWLKPDNADNRVFLSQNCIHLINPHLISLEDDLDICSAVKILIDNCENTKASCEIQNAIQKRISGYPEKIQDTIHTAIVSLPKEIATILKLKPSLISSIVNTYCNYDMFEAKICKEVNYTDCIDVSITFTKFLYAMLLHASLRKNVSKHYLTAQDEKKKVLGYKLTCGYELIMNQSTQDIFLSPEYKKFLNGLTNMGYFRNNIEGSQEYKELLEKAKTNFLTMECPMNKHIYSEICKIKTEDSFYNIKQQLSLGDFELTEDDDNWLNISPDQLDDVLTSRFGANTTDKDKTINSAQNITSALTDFLKKNSDFEGIEKTIEHSEDNKIEFDPDQFTKCLDKYLNIVTSNDTIELSDDSEYSEMDDEVSQQVDKELCSVLSYLPKSDHHTVKNNLIQSIKEEGLSGPSSNILKTIGINKTDLLDSDDDE</sequence>